<dbReference type="EMBL" id="JAUSQU010000001">
    <property type="protein sequence ID" value="MDP9843858.1"/>
    <property type="molecule type" value="Genomic_DNA"/>
</dbReference>
<evidence type="ECO:0000256" key="1">
    <source>
        <dbReference type="SAM" id="Phobius"/>
    </source>
</evidence>
<dbReference type="Proteomes" id="UP001225356">
    <property type="component" value="Unassembled WGS sequence"/>
</dbReference>
<sequence>MGNADQERALRVLEAALDLRVPVVRHRLRKFPEGAPFLWLSYPGAGDAAIFLDRRQWIYLSEPKRGGVAVQLAAGQVDDDPALVVERLLPVMTPPPRHRSALKRALVASGVGLAAGVGVGLLSAVLMAILVAGNDRLLTSTSIVVVYVLSALLAVAAGLWLGWRWWRLG</sequence>
<keyword evidence="3" id="KW-1185">Reference proteome</keyword>
<keyword evidence="1" id="KW-0812">Transmembrane</keyword>
<proteinExistence type="predicted"/>
<organism evidence="2 3">
    <name type="scientific">Streptosporangium lutulentum</name>
    <dbReference type="NCBI Taxonomy" id="1461250"/>
    <lineage>
        <taxon>Bacteria</taxon>
        <taxon>Bacillati</taxon>
        <taxon>Actinomycetota</taxon>
        <taxon>Actinomycetes</taxon>
        <taxon>Streptosporangiales</taxon>
        <taxon>Streptosporangiaceae</taxon>
        <taxon>Streptosporangium</taxon>
    </lineage>
</organism>
<accession>A0ABT9QC22</accession>
<dbReference type="RefSeq" id="WP_307558281.1">
    <property type="nucleotide sequence ID" value="NZ_JAUSQU010000001.1"/>
</dbReference>
<feature type="transmembrane region" description="Helical" evidence="1">
    <location>
        <begin position="144"/>
        <end position="163"/>
    </location>
</feature>
<keyword evidence="1" id="KW-1133">Transmembrane helix</keyword>
<protein>
    <submittedName>
        <fullName evidence="2">Uncharacterized protein</fullName>
    </submittedName>
</protein>
<name>A0ABT9QC22_9ACTN</name>
<evidence type="ECO:0000313" key="2">
    <source>
        <dbReference type="EMBL" id="MDP9843858.1"/>
    </source>
</evidence>
<comment type="caution">
    <text evidence="2">The sequence shown here is derived from an EMBL/GenBank/DDBJ whole genome shotgun (WGS) entry which is preliminary data.</text>
</comment>
<reference evidence="2 3" key="1">
    <citation type="submission" date="2023-07" db="EMBL/GenBank/DDBJ databases">
        <title>Sequencing the genomes of 1000 actinobacteria strains.</title>
        <authorList>
            <person name="Klenk H.-P."/>
        </authorList>
    </citation>
    <scope>NUCLEOTIDE SEQUENCE [LARGE SCALE GENOMIC DNA]</scope>
    <source>
        <strain evidence="2 3">DSM 46740</strain>
    </source>
</reference>
<feature type="transmembrane region" description="Helical" evidence="1">
    <location>
        <begin position="105"/>
        <end position="132"/>
    </location>
</feature>
<gene>
    <name evidence="2" type="ORF">J2853_003069</name>
</gene>
<keyword evidence="1" id="KW-0472">Membrane</keyword>
<evidence type="ECO:0000313" key="3">
    <source>
        <dbReference type="Proteomes" id="UP001225356"/>
    </source>
</evidence>